<accession>A0A2W4ZB02</accession>
<keyword evidence="1" id="KW-0472">Membrane</keyword>
<feature type="transmembrane region" description="Helical" evidence="1">
    <location>
        <begin position="9"/>
        <end position="30"/>
    </location>
</feature>
<evidence type="ECO:0000313" key="2">
    <source>
        <dbReference type="EMBL" id="PZO52118.1"/>
    </source>
</evidence>
<dbReference type="Proteomes" id="UP000249794">
    <property type="component" value="Unassembled WGS sequence"/>
</dbReference>
<protein>
    <submittedName>
        <fullName evidence="2">Uncharacterized protein</fullName>
    </submittedName>
</protein>
<sequence>MNHRFLLRLVTNLAVFLLTLSCFGTVLWVIDEIVRWDILPDAWSLLVRALLVAGGIIAFVLVVMNVMISLALLAESNASRADLPNYGISTQVKRRVRQSIVIAIVAIALLIGGLQITNHLRSQAAARESQLEFTQAQNDLDTALDQVLDLFSPSLVEAIETNTLSEKGQLGNLSKLLSAVPTSFSHSPIATLVVPAAQAPFKYARINSSNIRSADNGAKLLLAPDLYATFPTTKETEVIEQLFAGKLPTLKESLSGQVIKNTLPSSWGILKRNGKAIAIVYLQSDTLPGFDPYIPSAYHHNGPKSLLSN</sequence>
<reference evidence="2 3" key="2">
    <citation type="submission" date="2018-06" db="EMBL/GenBank/DDBJ databases">
        <title>Metagenomic assembly of (sub)arctic Cyanobacteria and their associated microbiome from non-axenic cultures.</title>
        <authorList>
            <person name="Baurain D."/>
        </authorList>
    </citation>
    <scope>NUCLEOTIDE SEQUENCE [LARGE SCALE GENOMIC DNA]</scope>
    <source>
        <strain evidence="2">ULC027bin1</strain>
    </source>
</reference>
<feature type="transmembrane region" description="Helical" evidence="1">
    <location>
        <begin position="95"/>
        <end position="114"/>
    </location>
</feature>
<proteinExistence type="predicted"/>
<dbReference type="EMBL" id="QBMP01000152">
    <property type="protein sequence ID" value="PZO52118.1"/>
    <property type="molecule type" value="Genomic_DNA"/>
</dbReference>
<name>A0A2W4ZB02_9CYAN</name>
<evidence type="ECO:0000313" key="3">
    <source>
        <dbReference type="Proteomes" id="UP000249794"/>
    </source>
</evidence>
<dbReference type="AlphaFoldDB" id="A0A2W4ZB02"/>
<gene>
    <name evidence="2" type="ORF">DCF15_14065</name>
</gene>
<keyword evidence="1" id="KW-1133">Transmembrane helix</keyword>
<keyword evidence="1" id="KW-0812">Transmembrane</keyword>
<reference evidence="3" key="1">
    <citation type="submission" date="2018-04" db="EMBL/GenBank/DDBJ databases">
        <authorList>
            <person name="Cornet L."/>
        </authorList>
    </citation>
    <scope>NUCLEOTIDE SEQUENCE [LARGE SCALE GENOMIC DNA]</scope>
</reference>
<evidence type="ECO:0000256" key="1">
    <source>
        <dbReference type="SAM" id="Phobius"/>
    </source>
</evidence>
<dbReference type="PROSITE" id="PS51257">
    <property type="entry name" value="PROKAR_LIPOPROTEIN"/>
    <property type="match status" value="1"/>
</dbReference>
<comment type="caution">
    <text evidence="2">The sequence shown here is derived from an EMBL/GenBank/DDBJ whole genome shotgun (WGS) entry which is preliminary data.</text>
</comment>
<feature type="transmembrane region" description="Helical" evidence="1">
    <location>
        <begin position="50"/>
        <end position="74"/>
    </location>
</feature>
<organism evidence="2 3">
    <name type="scientific">Phormidesmis priestleyi</name>
    <dbReference type="NCBI Taxonomy" id="268141"/>
    <lineage>
        <taxon>Bacteria</taxon>
        <taxon>Bacillati</taxon>
        <taxon>Cyanobacteriota</taxon>
        <taxon>Cyanophyceae</taxon>
        <taxon>Leptolyngbyales</taxon>
        <taxon>Leptolyngbyaceae</taxon>
        <taxon>Phormidesmis</taxon>
    </lineage>
</organism>